<dbReference type="InterPro" id="IPR043502">
    <property type="entry name" value="DNA/RNA_pol_sf"/>
</dbReference>
<reference evidence="2 3" key="1">
    <citation type="journal article" date="2024" name="G3 (Bethesda)">
        <title>Genome assembly of Hibiscus sabdariffa L. provides insights into metabolisms of medicinal natural products.</title>
        <authorList>
            <person name="Kim T."/>
        </authorList>
    </citation>
    <scope>NUCLEOTIDE SEQUENCE [LARGE SCALE GENOMIC DNA]</scope>
    <source>
        <strain evidence="2">TK-2024</strain>
        <tissue evidence="2">Old leaves</tissue>
    </source>
</reference>
<protein>
    <recommendedName>
        <fullName evidence="1">Reverse transcriptase domain-containing protein</fullName>
    </recommendedName>
</protein>
<dbReference type="EMBL" id="JBBPBN010000012">
    <property type="protein sequence ID" value="KAK9028323.1"/>
    <property type="molecule type" value="Genomic_DNA"/>
</dbReference>
<proteinExistence type="predicted"/>
<dbReference type="PANTHER" id="PTHR31635:SF196">
    <property type="entry name" value="REVERSE TRANSCRIPTASE DOMAIN-CONTAINING PROTEIN-RELATED"/>
    <property type="match status" value="1"/>
</dbReference>
<name>A0ABR2SSU5_9ROSI</name>
<dbReference type="Pfam" id="PF00078">
    <property type="entry name" value="RVT_1"/>
    <property type="match status" value="1"/>
</dbReference>
<evidence type="ECO:0000313" key="2">
    <source>
        <dbReference type="EMBL" id="KAK9028323.1"/>
    </source>
</evidence>
<dbReference type="PROSITE" id="PS50878">
    <property type="entry name" value="RT_POL"/>
    <property type="match status" value="1"/>
</dbReference>
<dbReference type="PANTHER" id="PTHR31635">
    <property type="entry name" value="REVERSE TRANSCRIPTASE DOMAIN-CONTAINING PROTEIN-RELATED"/>
    <property type="match status" value="1"/>
</dbReference>
<dbReference type="InterPro" id="IPR000477">
    <property type="entry name" value="RT_dom"/>
</dbReference>
<dbReference type="SUPFAM" id="SSF56672">
    <property type="entry name" value="DNA/RNA polymerases"/>
    <property type="match status" value="1"/>
</dbReference>
<keyword evidence="3" id="KW-1185">Reference proteome</keyword>
<dbReference type="Proteomes" id="UP001396334">
    <property type="component" value="Unassembled WGS sequence"/>
</dbReference>
<gene>
    <name evidence="2" type="ORF">V6N11_068130</name>
</gene>
<organism evidence="2 3">
    <name type="scientific">Hibiscus sabdariffa</name>
    <name type="common">roselle</name>
    <dbReference type="NCBI Taxonomy" id="183260"/>
    <lineage>
        <taxon>Eukaryota</taxon>
        <taxon>Viridiplantae</taxon>
        <taxon>Streptophyta</taxon>
        <taxon>Embryophyta</taxon>
        <taxon>Tracheophyta</taxon>
        <taxon>Spermatophyta</taxon>
        <taxon>Magnoliopsida</taxon>
        <taxon>eudicotyledons</taxon>
        <taxon>Gunneridae</taxon>
        <taxon>Pentapetalae</taxon>
        <taxon>rosids</taxon>
        <taxon>malvids</taxon>
        <taxon>Malvales</taxon>
        <taxon>Malvaceae</taxon>
        <taxon>Malvoideae</taxon>
        <taxon>Hibiscus</taxon>
    </lineage>
</organism>
<evidence type="ECO:0000313" key="3">
    <source>
        <dbReference type="Proteomes" id="UP001396334"/>
    </source>
</evidence>
<accession>A0ABR2SSU5</accession>
<comment type="caution">
    <text evidence="2">The sequence shown here is derived from an EMBL/GenBank/DDBJ whole genome shotgun (WGS) entry which is preliminary data.</text>
</comment>
<sequence>MSRKKSEKPWMALKVDLEKAYDRIGWSFIEETLHELGIPVQFISWVMYCVSSVSMQIIWNGDLSKGFRPTCGIRQGDPLSPYLFVLCMERLSHAIVKRILIS</sequence>
<evidence type="ECO:0000259" key="1">
    <source>
        <dbReference type="PROSITE" id="PS50878"/>
    </source>
</evidence>
<feature type="domain" description="Reverse transcriptase" evidence="1">
    <location>
        <begin position="1"/>
        <end position="102"/>
    </location>
</feature>